<evidence type="ECO:0000313" key="2">
    <source>
        <dbReference type="Proteomes" id="UP000032142"/>
    </source>
</evidence>
<proteinExistence type="predicted"/>
<gene>
    <name evidence="1" type="ORF">F383_27339</name>
</gene>
<dbReference type="Proteomes" id="UP000032142">
    <property type="component" value="Unassembled WGS sequence"/>
</dbReference>
<dbReference type="EMBL" id="KN421586">
    <property type="protein sequence ID" value="KHG22389.1"/>
    <property type="molecule type" value="Genomic_DNA"/>
</dbReference>
<name>A0A0B0PD78_GOSAR</name>
<keyword evidence="2" id="KW-1185">Reference proteome</keyword>
<evidence type="ECO:0000313" key="1">
    <source>
        <dbReference type="EMBL" id="KHG22389.1"/>
    </source>
</evidence>
<reference evidence="2" key="1">
    <citation type="submission" date="2014-09" db="EMBL/GenBank/DDBJ databases">
        <authorList>
            <person name="Mudge J."/>
            <person name="Ramaraj T."/>
            <person name="Lindquist I.E."/>
            <person name="Bharti A.K."/>
            <person name="Sundararajan A."/>
            <person name="Cameron C.T."/>
            <person name="Woodward J.E."/>
            <person name="May G.D."/>
            <person name="Brubaker C."/>
            <person name="Broadhvest J."/>
            <person name="Wilkins T.A."/>
        </authorList>
    </citation>
    <scope>NUCLEOTIDE SEQUENCE</scope>
    <source>
        <strain evidence="2">cv. AKA8401</strain>
    </source>
</reference>
<sequence length="12" mass="1353">MSLHCGGFSLDW</sequence>
<protein>
    <submittedName>
        <fullName evidence="1">Uncharacterized protein</fullName>
    </submittedName>
</protein>
<accession>A0A0B0PD78</accession>
<organism evidence="1 2">
    <name type="scientific">Gossypium arboreum</name>
    <name type="common">Tree cotton</name>
    <name type="synonym">Gossypium nanking</name>
    <dbReference type="NCBI Taxonomy" id="29729"/>
    <lineage>
        <taxon>Eukaryota</taxon>
        <taxon>Viridiplantae</taxon>
        <taxon>Streptophyta</taxon>
        <taxon>Embryophyta</taxon>
        <taxon>Tracheophyta</taxon>
        <taxon>Spermatophyta</taxon>
        <taxon>Magnoliopsida</taxon>
        <taxon>eudicotyledons</taxon>
        <taxon>Gunneridae</taxon>
        <taxon>Pentapetalae</taxon>
        <taxon>rosids</taxon>
        <taxon>malvids</taxon>
        <taxon>Malvales</taxon>
        <taxon>Malvaceae</taxon>
        <taxon>Malvoideae</taxon>
        <taxon>Gossypium</taxon>
    </lineage>
</organism>